<dbReference type="EMBL" id="JAUSUO010000002">
    <property type="protein sequence ID" value="MDQ0342541.1"/>
    <property type="molecule type" value="Genomic_DNA"/>
</dbReference>
<protein>
    <submittedName>
        <fullName evidence="1">Transposase</fullName>
    </submittedName>
</protein>
<keyword evidence="2" id="KW-1185">Reference proteome</keyword>
<dbReference type="RefSeq" id="WP_244680904.1">
    <property type="nucleotide sequence ID" value="NZ_JALIRM010000002.1"/>
</dbReference>
<dbReference type="Proteomes" id="UP001232343">
    <property type="component" value="Unassembled WGS sequence"/>
</dbReference>
<name>A0ABU0D2B6_9BACI</name>
<evidence type="ECO:0000313" key="1">
    <source>
        <dbReference type="EMBL" id="MDQ0342541.1"/>
    </source>
</evidence>
<comment type="caution">
    <text evidence="1">The sequence shown here is derived from an EMBL/GenBank/DDBJ whole genome shotgun (WGS) entry which is preliminary data.</text>
</comment>
<accession>A0ABU0D2B6</accession>
<proteinExistence type="predicted"/>
<sequence>MLKLEVIMEVHKRQGFKVAAITRKCNLFYVYLEMDFEEACKWVEELRTRERKLDFYQDKILDWLEERCNFKDVGDSTVRTYVRELREKYHIPKSLAFRSYKAIEELSKGKQMLVDFGESKVKTSEGKIMKLYVMAFVLSHTRCPALP</sequence>
<gene>
    <name evidence="1" type="ORF">J2S14_001353</name>
</gene>
<organism evidence="1 2">
    <name type="scientific">Lederbergia wuyishanensis</name>
    <dbReference type="NCBI Taxonomy" id="1347903"/>
    <lineage>
        <taxon>Bacteria</taxon>
        <taxon>Bacillati</taxon>
        <taxon>Bacillota</taxon>
        <taxon>Bacilli</taxon>
        <taxon>Bacillales</taxon>
        <taxon>Bacillaceae</taxon>
        <taxon>Lederbergia</taxon>
    </lineage>
</organism>
<reference evidence="1 2" key="1">
    <citation type="submission" date="2023-07" db="EMBL/GenBank/DDBJ databases">
        <title>Genomic Encyclopedia of Type Strains, Phase IV (KMG-IV): sequencing the most valuable type-strain genomes for metagenomic binning, comparative biology and taxonomic classification.</title>
        <authorList>
            <person name="Goeker M."/>
        </authorList>
    </citation>
    <scope>NUCLEOTIDE SEQUENCE [LARGE SCALE GENOMIC DNA]</scope>
    <source>
        <strain evidence="1 2">DSM 27848</strain>
    </source>
</reference>
<evidence type="ECO:0000313" key="2">
    <source>
        <dbReference type="Proteomes" id="UP001232343"/>
    </source>
</evidence>